<proteinExistence type="predicted"/>
<name>A0AAU8FS17_9BACT</name>
<dbReference type="EMBL" id="CP159289">
    <property type="protein sequence ID" value="XCH26994.1"/>
    <property type="molecule type" value="Genomic_DNA"/>
</dbReference>
<evidence type="ECO:0008006" key="3">
    <source>
        <dbReference type="Google" id="ProtNLM"/>
    </source>
</evidence>
<accession>A0AAU8FS17</accession>
<feature type="signal peptide" evidence="1">
    <location>
        <begin position="1"/>
        <end position="22"/>
    </location>
</feature>
<evidence type="ECO:0000313" key="2">
    <source>
        <dbReference type="EMBL" id="XCH26994.1"/>
    </source>
</evidence>
<organism evidence="2">
    <name type="scientific">Dyadobacter sp. 676</name>
    <dbReference type="NCBI Taxonomy" id="3088362"/>
    <lineage>
        <taxon>Bacteria</taxon>
        <taxon>Pseudomonadati</taxon>
        <taxon>Bacteroidota</taxon>
        <taxon>Cytophagia</taxon>
        <taxon>Cytophagales</taxon>
        <taxon>Spirosomataceae</taxon>
        <taxon>Dyadobacter</taxon>
    </lineage>
</organism>
<evidence type="ECO:0000256" key="1">
    <source>
        <dbReference type="SAM" id="SignalP"/>
    </source>
</evidence>
<dbReference type="PROSITE" id="PS51257">
    <property type="entry name" value="PROKAR_LIPOPROTEIN"/>
    <property type="match status" value="1"/>
</dbReference>
<feature type="chain" id="PRO_5043537866" description="DUF4595 domain-containing protein" evidence="1">
    <location>
        <begin position="23"/>
        <end position="184"/>
    </location>
</feature>
<dbReference type="AlphaFoldDB" id="A0AAU8FS17"/>
<keyword evidence="1" id="KW-0732">Signal</keyword>
<gene>
    <name evidence="2" type="ORF">ABV298_11565</name>
</gene>
<protein>
    <recommendedName>
        <fullName evidence="3">DUF4595 domain-containing protein</fullName>
    </recommendedName>
</protein>
<reference evidence="2" key="1">
    <citation type="submission" date="2024-06" db="EMBL/GenBank/DDBJ databases">
        <title>Sequencing and assembly of the genome of Dyadobacter sp. strain 676, a symbiont of Cyamopsis tetragonoloba.</title>
        <authorList>
            <person name="Guro P."/>
            <person name="Sazanova A."/>
            <person name="Kuznetsova I."/>
            <person name="Belimov A."/>
            <person name="Safronova V."/>
        </authorList>
    </citation>
    <scope>NUCLEOTIDE SEQUENCE</scope>
    <source>
        <strain evidence="2">676</strain>
    </source>
</reference>
<sequence length="184" mass="21054">MKNLKLYAKTLFVFLVASSCSLQDHPPQPSCTYLGYLLVQEVHNGAVKTVYTDDYNIDQTSDLYPTKTASLRTFKQRDTVANLETYTSTDSDQSTYNYNSGYLTQIVRQDVTDRQSETDNIFFLQYRTKKLRTETSEITDFKYENGTLKEVDFNQTVSYITSNIGTISTTLNSKGLTNMIRKVC</sequence>
<dbReference type="RefSeq" id="WP_353722259.1">
    <property type="nucleotide sequence ID" value="NZ_CP159289.1"/>
</dbReference>